<reference evidence="1 2" key="1">
    <citation type="submission" date="2021-06" db="EMBL/GenBank/DDBJ databases">
        <title>Caerostris darwini draft genome.</title>
        <authorList>
            <person name="Kono N."/>
            <person name="Arakawa K."/>
        </authorList>
    </citation>
    <scope>NUCLEOTIDE SEQUENCE [LARGE SCALE GENOMIC DNA]</scope>
</reference>
<comment type="caution">
    <text evidence="1">The sequence shown here is derived from an EMBL/GenBank/DDBJ whole genome shotgun (WGS) entry which is preliminary data.</text>
</comment>
<keyword evidence="2" id="KW-1185">Reference proteome</keyword>
<accession>A0AAV4NUU8</accession>
<evidence type="ECO:0000313" key="1">
    <source>
        <dbReference type="EMBL" id="GIX87741.1"/>
    </source>
</evidence>
<organism evidence="1 2">
    <name type="scientific">Caerostris darwini</name>
    <dbReference type="NCBI Taxonomy" id="1538125"/>
    <lineage>
        <taxon>Eukaryota</taxon>
        <taxon>Metazoa</taxon>
        <taxon>Ecdysozoa</taxon>
        <taxon>Arthropoda</taxon>
        <taxon>Chelicerata</taxon>
        <taxon>Arachnida</taxon>
        <taxon>Araneae</taxon>
        <taxon>Araneomorphae</taxon>
        <taxon>Entelegynae</taxon>
        <taxon>Araneoidea</taxon>
        <taxon>Araneidae</taxon>
        <taxon>Caerostris</taxon>
    </lineage>
</organism>
<gene>
    <name evidence="1" type="ORF">CDAR_617191</name>
</gene>
<dbReference type="Proteomes" id="UP001054837">
    <property type="component" value="Unassembled WGS sequence"/>
</dbReference>
<evidence type="ECO:0000313" key="2">
    <source>
        <dbReference type="Proteomes" id="UP001054837"/>
    </source>
</evidence>
<dbReference type="EMBL" id="BPLQ01002024">
    <property type="protein sequence ID" value="GIX87741.1"/>
    <property type="molecule type" value="Genomic_DNA"/>
</dbReference>
<name>A0AAV4NUU8_9ARAC</name>
<proteinExistence type="predicted"/>
<sequence>MGLIFLFASQTVKMAQLQGRLIELEKIKDTLNNVQPQSYASIAKATSKTVSKQIERPRSKTRPRQQKFFLTMIKPVEITESTSLNTKRTIQKQIDVKV</sequence>
<dbReference type="AlphaFoldDB" id="A0AAV4NUU8"/>
<protein>
    <submittedName>
        <fullName evidence="1">Uncharacterized protein</fullName>
    </submittedName>
</protein>